<organism evidence="2 3">
    <name type="scientific">Laticauda laticaudata</name>
    <name type="common">Blue-ringed sea krait</name>
    <name type="synonym">Blue-lipped sea krait</name>
    <dbReference type="NCBI Taxonomy" id="8630"/>
    <lineage>
        <taxon>Eukaryota</taxon>
        <taxon>Metazoa</taxon>
        <taxon>Chordata</taxon>
        <taxon>Craniata</taxon>
        <taxon>Vertebrata</taxon>
        <taxon>Euteleostomi</taxon>
        <taxon>Lepidosauria</taxon>
        <taxon>Squamata</taxon>
        <taxon>Bifurcata</taxon>
        <taxon>Unidentata</taxon>
        <taxon>Episquamata</taxon>
        <taxon>Toxicofera</taxon>
        <taxon>Serpentes</taxon>
        <taxon>Colubroidea</taxon>
        <taxon>Elapidae</taxon>
        <taxon>Laticaudinae</taxon>
        <taxon>Laticauda</taxon>
    </lineage>
</organism>
<dbReference type="AlphaFoldDB" id="A0A8C5SP58"/>
<sequence>MLTSCFLFWFQHPTEVLLEKVPWSHLHFHPGCDLGFLFQAVVSFKDVAVYFAEEEWALLDQNQRILYREVMLETYGIVTSLGESLLRYC</sequence>
<dbReference type="GeneTree" id="ENSGT01150000289691"/>
<dbReference type="SUPFAM" id="SSF109640">
    <property type="entry name" value="KRAB domain (Kruppel-associated box)"/>
    <property type="match status" value="1"/>
</dbReference>
<keyword evidence="3" id="KW-1185">Reference proteome</keyword>
<evidence type="ECO:0000313" key="2">
    <source>
        <dbReference type="Ensembl" id="ENSLLTP00000019360.1"/>
    </source>
</evidence>
<feature type="domain" description="KRAB" evidence="1">
    <location>
        <begin position="42"/>
        <end position="89"/>
    </location>
</feature>
<name>A0A8C5SP58_LATLA</name>
<dbReference type="PANTHER" id="PTHR23232">
    <property type="entry name" value="KRAB DOMAIN C2H2 ZINC FINGER"/>
    <property type="match status" value="1"/>
</dbReference>
<dbReference type="GO" id="GO:0006355">
    <property type="term" value="P:regulation of DNA-templated transcription"/>
    <property type="evidence" value="ECO:0007669"/>
    <property type="project" value="InterPro"/>
</dbReference>
<dbReference type="CDD" id="cd07765">
    <property type="entry name" value="KRAB_A-box"/>
    <property type="match status" value="1"/>
</dbReference>
<evidence type="ECO:0000313" key="3">
    <source>
        <dbReference type="Proteomes" id="UP000694406"/>
    </source>
</evidence>
<evidence type="ECO:0000259" key="1">
    <source>
        <dbReference type="PROSITE" id="PS50805"/>
    </source>
</evidence>
<dbReference type="PROSITE" id="PS50805">
    <property type="entry name" value="KRAB"/>
    <property type="match status" value="1"/>
</dbReference>
<proteinExistence type="predicted"/>
<dbReference type="InterPro" id="IPR036051">
    <property type="entry name" value="KRAB_dom_sf"/>
</dbReference>
<dbReference type="Ensembl" id="ENSLLTT00000020074.1">
    <property type="protein sequence ID" value="ENSLLTP00000019360.1"/>
    <property type="gene ID" value="ENSLLTG00000014584.1"/>
</dbReference>
<dbReference type="InterPro" id="IPR001909">
    <property type="entry name" value="KRAB"/>
</dbReference>
<dbReference type="Pfam" id="PF01352">
    <property type="entry name" value="KRAB"/>
    <property type="match status" value="1"/>
</dbReference>
<protein>
    <recommendedName>
        <fullName evidence="1">KRAB domain-containing protein</fullName>
    </recommendedName>
</protein>
<dbReference type="Proteomes" id="UP000694406">
    <property type="component" value="Unplaced"/>
</dbReference>
<accession>A0A8C5SP58</accession>
<dbReference type="Gene3D" id="6.10.140.140">
    <property type="match status" value="1"/>
</dbReference>
<dbReference type="PANTHER" id="PTHR23232:SF142">
    <property type="entry name" value="GASTRULA ZINC FINGER PROTEIN XLCGF57.1-LIKE-RELATED"/>
    <property type="match status" value="1"/>
</dbReference>
<dbReference type="InterPro" id="IPR050169">
    <property type="entry name" value="Krueppel_C2H2_ZnF"/>
</dbReference>
<reference evidence="2" key="2">
    <citation type="submission" date="2025-09" db="UniProtKB">
        <authorList>
            <consortium name="Ensembl"/>
        </authorList>
    </citation>
    <scope>IDENTIFICATION</scope>
</reference>
<reference evidence="2" key="1">
    <citation type="submission" date="2025-08" db="UniProtKB">
        <authorList>
            <consortium name="Ensembl"/>
        </authorList>
    </citation>
    <scope>IDENTIFICATION</scope>
</reference>
<dbReference type="SMART" id="SM00349">
    <property type="entry name" value="KRAB"/>
    <property type="match status" value="1"/>
</dbReference>